<dbReference type="InterPro" id="IPR037820">
    <property type="entry name" value="GH94N_NdvB"/>
</dbReference>
<dbReference type="InterPro" id="IPR010383">
    <property type="entry name" value="Glyco_hydrolase_94_b-supersand"/>
</dbReference>
<feature type="transmembrane region" description="Helical" evidence="3">
    <location>
        <begin position="841"/>
        <end position="859"/>
    </location>
</feature>
<evidence type="ECO:0000259" key="5">
    <source>
        <dbReference type="Pfam" id="PF10091"/>
    </source>
</evidence>
<keyword evidence="3" id="KW-0472">Membrane</keyword>
<keyword evidence="2" id="KW-0808">Transferase</keyword>
<dbReference type="EMBL" id="MFYX01000122">
    <property type="protein sequence ID" value="OGK01621.1"/>
    <property type="molecule type" value="Genomic_DNA"/>
</dbReference>
<dbReference type="Pfam" id="PF17167">
    <property type="entry name" value="Glyco_hydro_94"/>
    <property type="match status" value="1"/>
</dbReference>
<dbReference type="InterPro" id="IPR011013">
    <property type="entry name" value="Gal_mutarotase_sf_dom"/>
</dbReference>
<accession>A0A1F7F4R6</accession>
<dbReference type="GO" id="GO:0016757">
    <property type="term" value="F:glycosyltransferase activity"/>
    <property type="evidence" value="ECO:0007669"/>
    <property type="project" value="UniProtKB-KW"/>
</dbReference>
<dbReference type="Pfam" id="PF06165">
    <property type="entry name" value="GH94_b-supersand"/>
    <property type="match status" value="2"/>
</dbReference>
<feature type="transmembrane region" description="Helical" evidence="3">
    <location>
        <begin position="939"/>
        <end position="960"/>
    </location>
</feature>
<name>A0A1F7F4R6_UNCRA</name>
<dbReference type="Gene3D" id="1.50.10.10">
    <property type="match status" value="1"/>
</dbReference>
<dbReference type="InterPro" id="IPR012341">
    <property type="entry name" value="6hp_glycosidase-like_sf"/>
</dbReference>
<dbReference type="SMART" id="SM01068">
    <property type="entry name" value="CBM_X"/>
    <property type="match status" value="2"/>
</dbReference>
<evidence type="ECO:0000313" key="7">
    <source>
        <dbReference type="EMBL" id="OGK01621.1"/>
    </source>
</evidence>
<feature type="domain" description="Glycoamylase-like" evidence="5">
    <location>
        <begin position="1336"/>
        <end position="1535"/>
    </location>
</feature>
<feature type="transmembrane region" description="Helical" evidence="3">
    <location>
        <begin position="818"/>
        <end position="835"/>
    </location>
</feature>
<dbReference type="InterPro" id="IPR037018">
    <property type="entry name" value="GH65_N"/>
</dbReference>
<dbReference type="Pfam" id="PF10091">
    <property type="entry name" value="Glycoamylase"/>
    <property type="match status" value="1"/>
</dbReference>
<dbReference type="Gene3D" id="2.70.98.40">
    <property type="entry name" value="Glycoside hydrolase, family 65, N-terminal domain"/>
    <property type="match status" value="2"/>
</dbReference>
<evidence type="ECO:0000256" key="3">
    <source>
        <dbReference type="SAM" id="Phobius"/>
    </source>
</evidence>
<feature type="transmembrane region" description="Helical" evidence="3">
    <location>
        <begin position="412"/>
        <end position="431"/>
    </location>
</feature>
<dbReference type="GO" id="GO:0005975">
    <property type="term" value="P:carbohydrate metabolic process"/>
    <property type="evidence" value="ECO:0007669"/>
    <property type="project" value="InterPro"/>
</dbReference>
<evidence type="ECO:0000256" key="1">
    <source>
        <dbReference type="ARBA" id="ARBA00022676"/>
    </source>
</evidence>
<protein>
    <submittedName>
        <fullName evidence="7">Cyclic beta 1-2 glucan synthetase</fullName>
    </submittedName>
</protein>
<evidence type="ECO:0000259" key="4">
    <source>
        <dbReference type="Pfam" id="PF06165"/>
    </source>
</evidence>
<dbReference type="InterPro" id="IPR008928">
    <property type="entry name" value="6-hairpin_glycosidase_sf"/>
</dbReference>
<keyword evidence="3" id="KW-1133">Transmembrane helix</keyword>
<feature type="domain" description="Glycosyl hydrolase 94 catalytic" evidence="6">
    <location>
        <begin position="2373"/>
        <end position="2797"/>
    </location>
</feature>
<dbReference type="SUPFAM" id="SSF74650">
    <property type="entry name" value="Galactose mutarotase-like"/>
    <property type="match status" value="2"/>
</dbReference>
<gene>
    <name evidence="7" type="ORF">A2519_07255</name>
</gene>
<evidence type="ECO:0000259" key="6">
    <source>
        <dbReference type="Pfam" id="PF17167"/>
    </source>
</evidence>
<evidence type="ECO:0000256" key="2">
    <source>
        <dbReference type="ARBA" id="ARBA00022679"/>
    </source>
</evidence>
<evidence type="ECO:0000313" key="8">
    <source>
        <dbReference type="Proteomes" id="UP000179243"/>
    </source>
</evidence>
<sequence length="2873" mass="324041">MYRRLGFFNRRVTLPLPAVQDTLDYPLLSDLFSSDQLDKQGEAMARLHELDHRPVREKLLIRLTENERKLSEVYRQLTDGEAAKGGISPAGIWLQDNFYLIKEQIQLVRLHLPQHYSRELPRLRAGPSAGLPRVYEIVRELIFHVDGRVDEANLRTIISSYQRVTPLKLGELWAIPIMVRLALIENLGHIAARIAVGRQDRAVAVFWAARMFETAEQDPKNIILDIADMARANIPMSCAYIAELVRKLQSHNPALALVLTWIEQRLTEQGQTIERQVHLDSQQQAINHIAIGNSITSLRFLTSINWQCFVEEMSQVEALLREDPAGVYPKMDFTTRDTYRHVIEKMARQSHTTEEHVAAQTVALARSAEYGSRTAHVGAYLVDRQRPVLERILGVRLTRREALNRLCNKAPLLFYLGSLAFVTVVFTGIVLRETHGASAMTLWVAGVLMVIGFSQAAVSLVNWAITLVIMPRSLPKMDFLPGIPRESCTLITVPAMLADHRAVAGLLNKMEVCYLSNRAANVYFSLLTDFEDAQAETMPGDAALLELARDGMRQLNDTYARDGHRPFLFFHRPRKWNPRERRWMGYERKRGKLEALNGFLRSREKTGFLIEGDGTIAPDIKYVLTLDTDTELPRDCARHLIEAIAHPLNAPVYDRVKGRVVDGYAILQPRVVSSLPAIGASWYSRLFGCDSGIDPYTRAVSDVYQDVFGEGSFIGKGIYDVDMFAMALAKRLPENRILSHDLLEGTYCRSGFVSDVQMVDEFPEHYRDERVRRHRWIRGDWQIAAWLQPLVPGFRLASVKNPISAVSRWKIFDNLRRSLVPAGMLLLIVVSWLFIAPSWLGIAVAAAVLLLPSAPAVVLKAAQIPPRFPLYPHARSIGGFMCLRVFQACFELAVLPYEAFSNLDAIMRTCWRMLISRRKLLQWTDSEKAKRERCGGLRVYIRSMAIAPLCALLLGAYFMAQGRPDVLPMLGVWFFSPLFSWWISRRVVPRPSRLSIKQMDFLKKIARKTWRYFEIFAGPEDNWLPADNYQETPREAVAHRTSPTNIGLMLLSNLGAYDMGYLGQAQLIEKTGKTIKSMEAMSRFKGHFYNWYDTKTLQPMAPHYISTVDSGNLAGYLLTLRAGLVELADKPIFQQQVFECLLSTLDVFKENLLPAIDKDPESVMRIQSLAAILRECQQTPCGLELALKRIRDILTRINELRVLTAERAAGDEARWWFNAFEGRCIDQRDELLYLAPWLATEAPPDIDPLIRQELDDNRTLGSMALLREILPRLRGVLEQQVILGIGCAQERITQLEQMAGQCQGLADQDYELLYDTSRNLLVIGYDVAKRRRDEGHYDLLASESRLGSFIGIASGKLPLEHWFRLGRLITIRRGKTILLSWGGSMFEYLMPRLVMPGYANTLLGQTCEAIVDRQIEYGKIRGVPWGISESAENSTDTSLNYQYRSFGVPDLGFKRELANDLVISPYSSALALMVKPQEACENMERLAADGYEGRYGLYEAIDFTQSRLSNGHSPALIRSFMAHHQGMSFVSLVNTIAGDPMTKRFESDPLFRTTTLLLQERVPKASPFLMQPSELFRSRTIPPGQEDVLRIFTTPHTTIPEVHLLSNGNYHVMVTNAGGGYSRWRDLTVTRWNEDPTMDDCGAFVYVNDVSAARQWSAAFQPSCVESKNYEAVFPLARAEFRRRDGGLDTYTEIAVSPEDDIEYRRITLSNLTGVSRTVELTSYAEVVLAPPAADASHPVFSNLFVQTEILRKRHAVLCSRRPRSPEEQCPWMFHLFTPRGLDGCDLSYETDRLAFIGRGLSTRKPRAMERPGPLGGTEGPVLDPIAAIRCRLTIGPGKSVTVGYITGMAETRPQAEALIEKYQDRELADRVFNLAVIHANVLLRQLNATEPDARLYGTLASSILYASLYRRADQTVLLKNARGQSHLWAYSISGDLPIVLLRIGDPSKIELAAKLIQAHAYWRLMGLAVDLIIWNEERTGYRQIFNDQLIGLIAVGPEASLYDKTGGVFLRHPDQMPDEDQMLMLAAARVVFTDSGGMLSEQVERVFRGETPVPKFVASRDESILPAPENFRQDNLLFFNGWGGFTRDGREYIIRIDQGNPTPMPWVNVVANRQFGTVVSQSGGYSWFENAHEFRITPWYNDPVSDRSGEAVYLRDESSGRFWSVTPLPAPGAGAYLNRHGFGYSVFEYSQYRLKSELWMYADVDAPVKFWMLRVRNGSPVTRKVSATGFLELVLGENRSKTRMHIRTGIDSKTGALLASNPFNTEFPGRVVFFEVSEANRSICGDRTEFIGRNGTLADPAALHRTRLSGKVGIGLDPAAALQVYFDLKPGQEKVIVFILGVGKDVEETRNLVRRFKGVQSAYDARDRVWSFWKHTLGAITIETPDGAMNVMANGWLVYQTMAARLWARSGYYQSGGAFGFRDQLQDVMALVHTQPGLIREHLLLCASRQFPEGDVQHWWHPPQGRGVRTMISDDYLWLPFVTGDYVARTGDSGILDETTHFLDSRLLNPGEESFYDLPARTRQKATLYGHCKQAILHGLRFGQHGLPLMGSGDWNDGMNLVGAKGTGESVWLAFFLFTVLKQFGPLALTRGDQAFGQACAEAAQLLRKKIESEAWDGQWYLRAFCDDGATLGSSHNEECKIDGTVQSWSVLSGAGSLGRSQQAMRSLARFLVDFQNGMIRLLDPPFDKSAQEPGYIKGYVPGVRENGGQYTHAAIWSVMAFAKMGEVQQVHDLLSMINPVNHGSTREKAAQYLVEPYVMAADIYGSKPHTGRGGWTWYTGSASWMYRLIVEYVLGVQLKAGTLTFNPCIPAEWEHFKVHYRFRETVYHCGFHQVKPGKGIRVIVDGVERKDRSVTLNDDHQEHVVEIVIEE</sequence>
<comment type="caution">
    <text evidence="7">The sequence shown here is derived from an EMBL/GenBank/DDBJ whole genome shotgun (WGS) entry which is preliminary data.</text>
</comment>
<feature type="domain" description="Glycosyl hydrolase 94 supersandwich" evidence="4">
    <location>
        <begin position="1586"/>
        <end position="1865"/>
    </location>
</feature>
<dbReference type="InterPro" id="IPR052047">
    <property type="entry name" value="GH94_Enzymes"/>
</dbReference>
<feature type="domain" description="Glycosyl hydrolase 94 supersandwich" evidence="4">
    <location>
        <begin position="2091"/>
        <end position="2358"/>
    </location>
</feature>
<proteinExistence type="predicted"/>
<dbReference type="PANTHER" id="PTHR37469:SF2">
    <property type="entry name" value="CELLOBIONIC ACID PHOSPHORYLASE"/>
    <property type="match status" value="1"/>
</dbReference>
<dbReference type="GO" id="GO:0030246">
    <property type="term" value="F:carbohydrate binding"/>
    <property type="evidence" value="ECO:0007669"/>
    <property type="project" value="InterPro"/>
</dbReference>
<dbReference type="Gene3D" id="1.50.10.140">
    <property type="match status" value="2"/>
</dbReference>
<dbReference type="Gene3D" id="2.60.420.10">
    <property type="entry name" value="Maltose phosphorylase, domain 3"/>
    <property type="match status" value="1"/>
</dbReference>
<keyword evidence="3" id="KW-0812">Transmembrane</keyword>
<dbReference type="CDD" id="cd11756">
    <property type="entry name" value="GH94N_ChvB_NdvB_1_like"/>
    <property type="match status" value="1"/>
</dbReference>
<dbReference type="Proteomes" id="UP000179243">
    <property type="component" value="Unassembled WGS sequence"/>
</dbReference>
<dbReference type="InterPro" id="IPR033432">
    <property type="entry name" value="GH94_catalytic"/>
</dbReference>
<dbReference type="InterPro" id="IPR037824">
    <property type="entry name" value="GH94N_2_NdvB"/>
</dbReference>
<reference evidence="7 8" key="1">
    <citation type="journal article" date="2016" name="Nat. Commun.">
        <title>Thousands of microbial genomes shed light on interconnected biogeochemical processes in an aquifer system.</title>
        <authorList>
            <person name="Anantharaman K."/>
            <person name="Brown C.T."/>
            <person name="Hug L.A."/>
            <person name="Sharon I."/>
            <person name="Castelle C.J."/>
            <person name="Probst A.J."/>
            <person name="Thomas B.C."/>
            <person name="Singh A."/>
            <person name="Wilkins M.J."/>
            <person name="Karaoz U."/>
            <person name="Brodie E.L."/>
            <person name="Williams K.H."/>
            <person name="Hubbard S.S."/>
            <person name="Banfield J.F."/>
        </authorList>
    </citation>
    <scope>NUCLEOTIDE SEQUENCE [LARGE SCALE GENOMIC DNA]</scope>
</reference>
<feature type="transmembrane region" description="Helical" evidence="3">
    <location>
        <begin position="443"/>
        <end position="469"/>
    </location>
</feature>
<dbReference type="PANTHER" id="PTHR37469">
    <property type="entry name" value="CELLOBIONIC ACID PHOSPHORYLASE-RELATED"/>
    <property type="match status" value="1"/>
</dbReference>
<dbReference type="InterPro" id="IPR019282">
    <property type="entry name" value="Glycoamylase-like_cons_dom"/>
</dbReference>
<keyword evidence="1" id="KW-0328">Glycosyltransferase</keyword>
<dbReference type="CDD" id="cd11753">
    <property type="entry name" value="GH94N_ChvB_NdvB_2_like"/>
    <property type="match status" value="1"/>
</dbReference>
<dbReference type="SUPFAM" id="SSF48208">
    <property type="entry name" value="Six-hairpin glycosidases"/>
    <property type="match status" value="1"/>
</dbReference>
<organism evidence="7 8">
    <name type="scientific">Candidatus Raymondbacteria bacterium RIFOXYD12_FULL_49_13</name>
    <dbReference type="NCBI Taxonomy" id="1817890"/>
    <lineage>
        <taxon>Bacteria</taxon>
        <taxon>Raymondiibacteriota</taxon>
    </lineage>
</organism>